<gene>
    <name evidence="1" type="ordered locus">PERMA_1026</name>
</gene>
<dbReference type="Proteomes" id="UP000001366">
    <property type="component" value="Chromosome"/>
</dbReference>
<dbReference type="HOGENOM" id="CLU_2288897_0_0_0"/>
<proteinExistence type="predicted"/>
<dbReference type="AlphaFoldDB" id="C0QQ66"/>
<name>C0QQ66_PERMH</name>
<accession>C0QQ66</accession>
<keyword evidence="2" id="KW-1185">Reference proteome</keyword>
<organism evidence="1 2">
    <name type="scientific">Persephonella marina (strain DSM 14350 / EX-H1)</name>
    <dbReference type="NCBI Taxonomy" id="123214"/>
    <lineage>
        <taxon>Bacteria</taxon>
        <taxon>Pseudomonadati</taxon>
        <taxon>Aquificota</taxon>
        <taxon>Aquificia</taxon>
        <taxon>Aquificales</taxon>
        <taxon>Hydrogenothermaceae</taxon>
        <taxon>Persephonella</taxon>
    </lineage>
</organism>
<reference evidence="1 2" key="1">
    <citation type="journal article" date="2009" name="J. Bacteriol.">
        <title>Complete and draft genome sequences of six members of the Aquificales.</title>
        <authorList>
            <person name="Reysenbach A.L."/>
            <person name="Hamamura N."/>
            <person name="Podar M."/>
            <person name="Griffiths E."/>
            <person name="Ferreira S."/>
            <person name="Hochstein R."/>
            <person name="Heidelberg J."/>
            <person name="Johnson J."/>
            <person name="Mead D."/>
            <person name="Pohorille A."/>
            <person name="Sarmiento M."/>
            <person name="Schweighofer K."/>
            <person name="Seshadri R."/>
            <person name="Voytek M.A."/>
        </authorList>
    </citation>
    <scope>NUCLEOTIDE SEQUENCE [LARGE SCALE GENOMIC DNA]</scope>
    <source>
        <strain evidence="2">DSM 14350 / EX-H1</strain>
    </source>
</reference>
<dbReference type="EMBL" id="CP001230">
    <property type="protein sequence ID" value="ACO03340.1"/>
    <property type="molecule type" value="Genomic_DNA"/>
</dbReference>
<sequence length="101" mass="11752">MENIKIESPQDILPIVEKYNIDDGYALFKYVKGYTLLSVVEPKQIRNQIFFLVKKDGDKPTFRILRYFRGFGDVGIDAEFTPETIEEGVIITFETLSQHFL</sequence>
<dbReference type="PaxDb" id="123214-PERMA_1026"/>
<evidence type="ECO:0000313" key="1">
    <source>
        <dbReference type="EMBL" id="ACO03340.1"/>
    </source>
</evidence>
<dbReference type="OrthoDB" id="14961at2"/>
<protein>
    <submittedName>
        <fullName evidence="1">Uncharacterized protein</fullName>
    </submittedName>
</protein>
<dbReference type="RefSeq" id="WP_012675579.1">
    <property type="nucleotide sequence ID" value="NC_012440.1"/>
</dbReference>
<dbReference type="KEGG" id="pmx:PERMA_1026"/>
<evidence type="ECO:0000313" key="2">
    <source>
        <dbReference type="Proteomes" id="UP000001366"/>
    </source>
</evidence>